<dbReference type="EMBL" id="JARVII010000034">
    <property type="protein sequence ID" value="MDG9700403.1"/>
    <property type="molecule type" value="Genomic_DNA"/>
</dbReference>
<feature type="region of interest" description="Disordered" evidence="1">
    <location>
        <begin position="29"/>
        <end position="61"/>
    </location>
</feature>
<evidence type="ECO:0000256" key="3">
    <source>
        <dbReference type="SAM" id="SignalP"/>
    </source>
</evidence>
<feature type="compositionally biased region" description="Low complexity" evidence="1">
    <location>
        <begin position="31"/>
        <end position="61"/>
    </location>
</feature>
<dbReference type="RefSeq" id="WP_279525138.1">
    <property type="nucleotide sequence ID" value="NZ_JARVII010000034.1"/>
</dbReference>
<dbReference type="Gene3D" id="3.10.450.240">
    <property type="match status" value="1"/>
</dbReference>
<evidence type="ECO:0000313" key="5">
    <source>
        <dbReference type="EMBL" id="MDG9700403.1"/>
    </source>
</evidence>
<dbReference type="AlphaFoldDB" id="A0AAW6RMY7"/>
<sequence>MRLIALALAFALLAAFSFDAEAARLGGGRSAGRQSSQVTQREAARQQPAAPGQQQAAQQPRRQWGGLLGGLAAGLGLAWLANALGLGEGFANVLLIALLVMAGMAVLRMRRGGAAQAAGGPAWPAANSYNPAKVGNDASARPWERTATTAGGSMIGSALSGPQGWGIPAGFDIAGFTEAARRNFISLQAAWDKGDEAALRAMMTDEMLAETRARLAERGGQPSQTVVNMLQAQLLGIEELPAEYMASVEFSGLITEDGNGPSPFREAWNMTKPKTGPGGWLVAGIQPLS</sequence>
<keyword evidence="3" id="KW-0732">Signal</keyword>
<reference evidence="5 6" key="1">
    <citation type="submission" date="2023-04" db="EMBL/GenBank/DDBJ databases">
        <title>Ottowia paracancer sp. nov., isolated from human stomach.</title>
        <authorList>
            <person name="Song Y."/>
        </authorList>
    </citation>
    <scope>NUCLEOTIDE SEQUENCE [LARGE SCALE GENOMIC DNA]</scope>
    <source>
        <strain evidence="5 6">10c7w1</strain>
    </source>
</reference>
<comment type="caution">
    <text evidence="5">The sequence shown here is derived from an EMBL/GenBank/DDBJ whole genome shotgun (WGS) entry which is preliminary data.</text>
</comment>
<dbReference type="SMART" id="SM00978">
    <property type="entry name" value="Tim44"/>
    <property type="match status" value="1"/>
</dbReference>
<dbReference type="InterPro" id="IPR032710">
    <property type="entry name" value="NTF2-like_dom_sf"/>
</dbReference>
<keyword evidence="2" id="KW-1133">Transmembrane helix</keyword>
<dbReference type="PANTHER" id="PTHR41542:SF1">
    <property type="entry name" value="BLL5807 PROTEIN"/>
    <property type="match status" value="1"/>
</dbReference>
<proteinExistence type="predicted"/>
<feature type="chain" id="PRO_5043633451" evidence="3">
    <location>
        <begin position="23"/>
        <end position="289"/>
    </location>
</feature>
<dbReference type="PANTHER" id="PTHR41542">
    <property type="entry name" value="BLL5807 PROTEIN"/>
    <property type="match status" value="1"/>
</dbReference>
<name>A0AAW6RMY7_9BURK</name>
<dbReference type="InterPro" id="IPR007379">
    <property type="entry name" value="Tim44-like_dom"/>
</dbReference>
<keyword evidence="2" id="KW-0812">Transmembrane</keyword>
<evidence type="ECO:0000256" key="1">
    <source>
        <dbReference type="SAM" id="MobiDB-lite"/>
    </source>
</evidence>
<protein>
    <submittedName>
        <fullName evidence="5">TIM44-like domain-containing protein</fullName>
    </submittedName>
</protein>
<dbReference type="Proteomes" id="UP001237156">
    <property type="component" value="Unassembled WGS sequence"/>
</dbReference>
<accession>A0AAW6RMY7</accession>
<evidence type="ECO:0000259" key="4">
    <source>
        <dbReference type="SMART" id="SM00978"/>
    </source>
</evidence>
<organism evidence="5 6">
    <name type="scientific">Ottowia cancrivicina</name>
    <dbReference type="NCBI Taxonomy" id="3040346"/>
    <lineage>
        <taxon>Bacteria</taxon>
        <taxon>Pseudomonadati</taxon>
        <taxon>Pseudomonadota</taxon>
        <taxon>Betaproteobacteria</taxon>
        <taxon>Burkholderiales</taxon>
        <taxon>Comamonadaceae</taxon>
        <taxon>Ottowia</taxon>
    </lineage>
</organism>
<feature type="transmembrane region" description="Helical" evidence="2">
    <location>
        <begin position="89"/>
        <end position="107"/>
    </location>
</feature>
<evidence type="ECO:0000256" key="2">
    <source>
        <dbReference type="SAM" id="Phobius"/>
    </source>
</evidence>
<dbReference type="Pfam" id="PF04280">
    <property type="entry name" value="Tim44"/>
    <property type="match status" value="1"/>
</dbReference>
<gene>
    <name evidence="5" type="ORF">QB898_11900</name>
</gene>
<evidence type="ECO:0000313" key="6">
    <source>
        <dbReference type="Proteomes" id="UP001237156"/>
    </source>
</evidence>
<dbReference type="SUPFAM" id="SSF54427">
    <property type="entry name" value="NTF2-like"/>
    <property type="match status" value="1"/>
</dbReference>
<keyword evidence="2" id="KW-0472">Membrane</keyword>
<feature type="domain" description="Tim44-like" evidence="4">
    <location>
        <begin position="157"/>
        <end position="287"/>
    </location>
</feature>
<keyword evidence="6" id="KW-1185">Reference proteome</keyword>
<feature type="signal peptide" evidence="3">
    <location>
        <begin position="1"/>
        <end position="22"/>
    </location>
</feature>